<organism evidence="1 2">
    <name type="scientific">Hydnomerulius pinastri MD-312</name>
    <dbReference type="NCBI Taxonomy" id="994086"/>
    <lineage>
        <taxon>Eukaryota</taxon>
        <taxon>Fungi</taxon>
        <taxon>Dikarya</taxon>
        <taxon>Basidiomycota</taxon>
        <taxon>Agaricomycotina</taxon>
        <taxon>Agaricomycetes</taxon>
        <taxon>Agaricomycetidae</taxon>
        <taxon>Boletales</taxon>
        <taxon>Boletales incertae sedis</taxon>
        <taxon>Leucogyrophana</taxon>
    </lineage>
</organism>
<dbReference type="EMBL" id="KN839917">
    <property type="protein sequence ID" value="KIJ58674.1"/>
    <property type="molecule type" value="Genomic_DNA"/>
</dbReference>
<evidence type="ECO:0000313" key="1">
    <source>
        <dbReference type="EMBL" id="KIJ58674.1"/>
    </source>
</evidence>
<gene>
    <name evidence="1" type="ORF">HYDPIDRAFT_60412</name>
</gene>
<dbReference type="AlphaFoldDB" id="A0A0C9V0F9"/>
<reference evidence="1 2" key="1">
    <citation type="submission" date="2014-04" db="EMBL/GenBank/DDBJ databases">
        <title>Evolutionary Origins and Diversification of the Mycorrhizal Mutualists.</title>
        <authorList>
            <consortium name="DOE Joint Genome Institute"/>
            <consortium name="Mycorrhizal Genomics Consortium"/>
            <person name="Kohler A."/>
            <person name="Kuo A."/>
            <person name="Nagy L.G."/>
            <person name="Floudas D."/>
            <person name="Copeland A."/>
            <person name="Barry K.W."/>
            <person name="Cichocki N."/>
            <person name="Veneault-Fourrey C."/>
            <person name="LaButti K."/>
            <person name="Lindquist E.A."/>
            <person name="Lipzen A."/>
            <person name="Lundell T."/>
            <person name="Morin E."/>
            <person name="Murat C."/>
            <person name="Riley R."/>
            <person name="Ohm R."/>
            <person name="Sun H."/>
            <person name="Tunlid A."/>
            <person name="Henrissat B."/>
            <person name="Grigoriev I.V."/>
            <person name="Hibbett D.S."/>
            <person name="Martin F."/>
        </authorList>
    </citation>
    <scope>NUCLEOTIDE SEQUENCE [LARGE SCALE GENOMIC DNA]</scope>
    <source>
        <strain evidence="1 2">MD-312</strain>
    </source>
</reference>
<protein>
    <recommendedName>
        <fullName evidence="3">RNase H type-1 domain-containing protein</fullName>
    </recommendedName>
</protein>
<evidence type="ECO:0000313" key="2">
    <source>
        <dbReference type="Proteomes" id="UP000053820"/>
    </source>
</evidence>
<evidence type="ECO:0008006" key="3">
    <source>
        <dbReference type="Google" id="ProtNLM"/>
    </source>
</evidence>
<keyword evidence="2" id="KW-1185">Reference proteome</keyword>
<sequence length="126" mass="13509">FFFPSFNIGFQAHVSTLPSSFHINFLEMLAVCSAVHAAAKFSTIPKCLAVFTNSTFMVTVFSSLSTCAPYNQILISTVDILIACSIDLHVVHVPGALNCVADAISQFDNCAASLFMPSISILPFSP</sequence>
<dbReference type="HOGENOM" id="CLU_125038_0_0_1"/>
<proteinExistence type="predicted"/>
<name>A0A0C9V0F9_9AGAM</name>
<dbReference type="OrthoDB" id="2645778at2759"/>
<dbReference type="Proteomes" id="UP000053820">
    <property type="component" value="Unassembled WGS sequence"/>
</dbReference>
<feature type="non-terminal residue" evidence="1">
    <location>
        <position position="1"/>
    </location>
</feature>
<feature type="non-terminal residue" evidence="1">
    <location>
        <position position="126"/>
    </location>
</feature>
<accession>A0A0C9V0F9</accession>